<dbReference type="SUPFAM" id="SSF57850">
    <property type="entry name" value="RING/U-box"/>
    <property type="match status" value="1"/>
</dbReference>
<dbReference type="InterPro" id="IPR001841">
    <property type="entry name" value="Znf_RING"/>
</dbReference>
<name>A0A1B6C957_9HEMI</name>
<dbReference type="GO" id="GO:0008270">
    <property type="term" value="F:zinc ion binding"/>
    <property type="evidence" value="ECO:0007669"/>
    <property type="project" value="UniProtKB-KW"/>
</dbReference>
<feature type="non-terminal residue" evidence="9">
    <location>
        <position position="334"/>
    </location>
</feature>
<keyword evidence="5" id="KW-0862">Zinc</keyword>
<accession>A0A1B6C957</accession>
<dbReference type="AlphaFoldDB" id="A0A1B6C957"/>
<dbReference type="SUPFAM" id="SSF49879">
    <property type="entry name" value="SMAD/FHA domain"/>
    <property type="match status" value="1"/>
</dbReference>
<keyword evidence="4 6" id="KW-0863">Zinc-finger</keyword>
<keyword evidence="3" id="KW-0479">Metal-binding</keyword>
<dbReference type="InterPro" id="IPR017907">
    <property type="entry name" value="Znf_RING_CS"/>
</dbReference>
<feature type="coiled-coil region" evidence="7">
    <location>
        <begin position="220"/>
        <end position="262"/>
    </location>
</feature>
<sequence>MSDLQNSCNINPTVIEDASEPFAELYHYNSQETHQLFLPETTLGRNPYCSIIVRDVMFSRLQSIFRKTNDNKCLFENKGANETIINIDHLPQNESKLLKSGDTIRIADKEFFKFSYIEDAKNISVFRENSINNAQPDLDERNEILERIHNITEAHCQYLKTLSEKLSQLEENPNTIREISEIKSQALNANKIYYVNLIKLREKLECVENKIEKMRPPATVNNLKRKLDDSSEKLKREVNQLKKELEEEKKKNELLVIEKKRLDHILNDQEENDNQILRSLECPVCLEVCIDIVVTNCKHHFCKHCIQNIKCCPICRNELKEFSKSPLLFKLIDE</sequence>
<evidence type="ECO:0000256" key="5">
    <source>
        <dbReference type="ARBA" id="ARBA00022833"/>
    </source>
</evidence>
<dbReference type="Gene3D" id="2.60.200.20">
    <property type="match status" value="1"/>
</dbReference>
<dbReference type="EMBL" id="GEDC01027285">
    <property type="protein sequence ID" value="JAS10013.1"/>
    <property type="molecule type" value="Transcribed_RNA"/>
</dbReference>
<dbReference type="InterPro" id="IPR008984">
    <property type="entry name" value="SMAD_FHA_dom_sf"/>
</dbReference>
<dbReference type="InterPro" id="IPR000253">
    <property type="entry name" value="FHA_dom"/>
</dbReference>
<reference evidence="9" key="1">
    <citation type="submission" date="2015-12" db="EMBL/GenBank/DDBJ databases">
        <title>De novo transcriptome assembly of four potential Pierce s Disease insect vectors from Arizona vineyards.</title>
        <authorList>
            <person name="Tassone E.E."/>
        </authorList>
    </citation>
    <scope>NUCLEOTIDE SEQUENCE</scope>
</reference>
<evidence type="ECO:0000313" key="9">
    <source>
        <dbReference type="EMBL" id="JAS10013.1"/>
    </source>
</evidence>
<evidence type="ECO:0000256" key="3">
    <source>
        <dbReference type="ARBA" id="ARBA00022723"/>
    </source>
</evidence>
<dbReference type="Pfam" id="PF13920">
    <property type="entry name" value="zf-C3HC4_3"/>
    <property type="match status" value="1"/>
</dbReference>
<dbReference type="SMART" id="SM00184">
    <property type="entry name" value="RING"/>
    <property type="match status" value="1"/>
</dbReference>
<evidence type="ECO:0000256" key="2">
    <source>
        <dbReference type="ARBA" id="ARBA00017908"/>
    </source>
</evidence>
<dbReference type="Gene3D" id="3.30.40.10">
    <property type="entry name" value="Zinc/RING finger domain, C3HC4 (zinc finger)"/>
    <property type="match status" value="1"/>
</dbReference>
<dbReference type="InterPro" id="IPR013083">
    <property type="entry name" value="Znf_RING/FYVE/PHD"/>
</dbReference>
<dbReference type="PROSITE" id="PS50089">
    <property type="entry name" value="ZF_RING_2"/>
    <property type="match status" value="1"/>
</dbReference>
<keyword evidence="7" id="KW-0175">Coiled coil</keyword>
<evidence type="ECO:0000256" key="4">
    <source>
        <dbReference type="ARBA" id="ARBA00022771"/>
    </source>
</evidence>
<evidence type="ECO:0000256" key="1">
    <source>
        <dbReference type="ARBA" id="ARBA00005797"/>
    </source>
</evidence>
<evidence type="ECO:0000259" key="8">
    <source>
        <dbReference type="PROSITE" id="PS50089"/>
    </source>
</evidence>
<comment type="similarity">
    <text evidence="1">Belongs to the CHFR family.</text>
</comment>
<evidence type="ECO:0000256" key="7">
    <source>
        <dbReference type="SAM" id="Coils"/>
    </source>
</evidence>
<gene>
    <name evidence="9" type="ORF">g.17003</name>
</gene>
<organism evidence="9">
    <name type="scientific">Clastoptera arizonana</name>
    <name type="common">Arizona spittle bug</name>
    <dbReference type="NCBI Taxonomy" id="38151"/>
    <lineage>
        <taxon>Eukaryota</taxon>
        <taxon>Metazoa</taxon>
        <taxon>Ecdysozoa</taxon>
        <taxon>Arthropoda</taxon>
        <taxon>Hexapoda</taxon>
        <taxon>Insecta</taxon>
        <taxon>Pterygota</taxon>
        <taxon>Neoptera</taxon>
        <taxon>Paraneoptera</taxon>
        <taxon>Hemiptera</taxon>
        <taxon>Auchenorrhyncha</taxon>
        <taxon>Cercopoidea</taxon>
        <taxon>Clastopteridae</taxon>
        <taxon>Clastoptera</taxon>
    </lineage>
</organism>
<dbReference type="PROSITE" id="PS00518">
    <property type="entry name" value="ZF_RING_1"/>
    <property type="match status" value="1"/>
</dbReference>
<dbReference type="Pfam" id="PF00498">
    <property type="entry name" value="FHA"/>
    <property type="match status" value="1"/>
</dbReference>
<proteinExistence type="inferred from homology"/>
<evidence type="ECO:0000256" key="6">
    <source>
        <dbReference type="PROSITE-ProRule" id="PRU00175"/>
    </source>
</evidence>
<feature type="domain" description="RING-type" evidence="8">
    <location>
        <begin position="282"/>
        <end position="316"/>
    </location>
</feature>
<protein>
    <recommendedName>
        <fullName evidence="2">E3 ubiquitin-protein ligase CHFR</fullName>
    </recommendedName>
</protein>